<dbReference type="CDD" id="cd01561">
    <property type="entry name" value="CBS_like"/>
    <property type="match status" value="1"/>
</dbReference>
<dbReference type="Gene3D" id="3.40.140.10">
    <property type="entry name" value="Cytidine Deaminase, domain 2"/>
    <property type="match status" value="1"/>
</dbReference>
<evidence type="ECO:0000256" key="4">
    <source>
        <dbReference type="ARBA" id="ARBA00022723"/>
    </source>
</evidence>
<dbReference type="PROSITE" id="PS00901">
    <property type="entry name" value="CYS_SYNTHASE"/>
    <property type="match status" value="1"/>
</dbReference>
<evidence type="ECO:0000256" key="9">
    <source>
        <dbReference type="SAM" id="MobiDB-lite"/>
    </source>
</evidence>
<dbReference type="Proteomes" id="UP000824890">
    <property type="component" value="Unassembled WGS sequence"/>
</dbReference>
<dbReference type="InterPro" id="IPR050214">
    <property type="entry name" value="Cys_Synth/Cystath_Beta-Synth"/>
</dbReference>
<dbReference type="SUPFAM" id="SSF53927">
    <property type="entry name" value="Cytidine deaminase-like"/>
    <property type="match status" value="1"/>
</dbReference>
<dbReference type="Pfam" id="PF04504">
    <property type="entry name" value="GeBP-like_DBD"/>
    <property type="match status" value="1"/>
</dbReference>
<dbReference type="CDD" id="cd01285">
    <property type="entry name" value="nucleoside_deaminase"/>
    <property type="match status" value="1"/>
</dbReference>
<keyword evidence="6" id="KW-0689">Ribosomal protein</keyword>
<dbReference type="InterPro" id="IPR012678">
    <property type="entry name" value="Ribosomal_uL23/eL15/eS24_sf"/>
</dbReference>
<dbReference type="InterPro" id="IPR053932">
    <property type="entry name" value="GeBP-like_DBD"/>
</dbReference>
<organism evidence="11 12">
    <name type="scientific">Brassica napus</name>
    <name type="common">Rape</name>
    <dbReference type="NCBI Taxonomy" id="3708"/>
    <lineage>
        <taxon>Eukaryota</taxon>
        <taxon>Viridiplantae</taxon>
        <taxon>Streptophyta</taxon>
        <taxon>Embryophyta</taxon>
        <taxon>Tracheophyta</taxon>
        <taxon>Spermatophyta</taxon>
        <taxon>Magnoliopsida</taxon>
        <taxon>eudicotyledons</taxon>
        <taxon>Gunneridae</taxon>
        <taxon>Pentapetalae</taxon>
        <taxon>rosids</taxon>
        <taxon>malvids</taxon>
        <taxon>Brassicales</taxon>
        <taxon>Brassicaceae</taxon>
        <taxon>Brassiceae</taxon>
        <taxon>Brassica</taxon>
    </lineage>
</organism>
<feature type="region of interest" description="Disordered" evidence="9">
    <location>
        <begin position="310"/>
        <end position="343"/>
    </location>
</feature>
<evidence type="ECO:0000313" key="11">
    <source>
        <dbReference type="EMBL" id="KAH0870106.1"/>
    </source>
</evidence>
<sequence length="998" mass="108556">MAEKAVTIRTRKFMTNRLLSRKQFVIDVLHPGRANVSKAELKEKLARMYEVKDPNAIFVFKFRTHFGGGKSSGFGLIYDNVESAKKFEPKYRLIRNGLDTKIEKSRKQIKERKNRAKKIRGVKKTKAVEAKDGTISVASAFAGHQQAVQDSDHKFLTQAVEEAYKGVDCGDGGPFGAVIVHKNEVVASCHNMVLKYTDPTAHAEVTAIREACKKLNQIELSECEIYASCEPCPMCFGAIHLSRLKRLVYGAKAEAAIAIGFDDFIADALRGTGVYQKSNLEIKKADGNGAAIAEQVMSPSDEREAVFSLESPELEEDGGAGGGGETDSDEEAVMPEPNDHEYEDLNSPLVTVTAKSSSAATDTVTVALPSGSAVPVSSIPADSDPKWHRTTEIVHLRPPPPLDDSRRLFQRLWTDEDEIELLRGFLDYIATHRGTSSHPPDTAPFYEQIKSKLQLEFNKNQLVEKLRRLKKKYRNVMSKFSSGKEVVFKSSHDQATFDISRKIWNPTGKIIGFEDNNVMEFEETNGNNAHVEVDSENVLEKKVTVSSGSRKRPRSRIGKIDEDKAVSLSDGPVPSVNLNENVPAFGEFGDGRNLGGLIEETVKSCVSPLIKEMMDGTTGMMMAAVGGFPGGGGAHAMGVLSPMLMPSVNLGGFGGGNGGVGDERWRRQQILELEVYSRRLELVQEQIRATEFQRETNMEDRCLIKNDVTELIGNTPMVYLNKIADGCVARIAAKLEMMEPCSSIKDRIAYSMIKDAEDKGLITPGESTLIEPTAGNTGIGLACIGAARGYKVIILMSSSMSLERRIILRALGAELHLTDRSIGFKGMLEKTEEMLSKTSGGFVPQQFENPSNPEIHYRTTGPEIWRDSAGKVDILVAGVGTGGTVCAVEPTESPVLSGGEPGPHLIQGIGAGIIPTNLNLSIVTGEEATETAKLLALKEGLLVGISSGATAAAALKVAKRPENAGKLIVVIFASGGERYLSTKLFDSVRYEAENLQIE</sequence>
<keyword evidence="12" id="KW-1185">Reference proteome</keyword>
<reference evidence="11 12" key="1">
    <citation type="submission" date="2021-05" db="EMBL/GenBank/DDBJ databases">
        <title>Genome Assembly of Synthetic Allotetraploid Brassica napus Reveals Homoeologous Exchanges between Subgenomes.</title>
        <authorList>
            <person name="Davis J.T."/>
        </authorList>
    </citation>
    <scope>NUCLEOTIDE SEQUENCE [LARGE SCALE GENOMIC DNA]</scope>
    <source>
        <strain evidence="12">cv. Da-Ae</strain>
        <tissue evidence="11">Seedling</tissue>
    </source>
</reference>
<gene>
    <name evidence="11" type="ORF">HID58_077128</name>
</gene>
<dbReference type="Gene3D" id="3.30.70.3370">
    <property type="match status" value="1"/>
</dbReference>
<dbReference type="EMBL" id="JAGKQM010000017">
    <property type="protein sequence ID" value="KAH0870106.1"/>
    <property type="molecule type" value="Genomic_DNA"/>
</dbReference>
<evidence type="ECO:0000256" key="5">
    <source>
        <dbReference type="ARBA" id="ARBA00022833"/>
    </source>
</evidence>
<evidence type="ECO:0000256" key="6">
    <source>
        <dbReference type="ARBA" id="ARBA00022980"/>
    </source>
</evidence>
<dbReference type="Gene3D" id="3.40.50.1100">
    <property type="match status" value="2"/>
</dbReference>
<keyword evidence="7" id="KW-0687">Ribonucleoprotein</keyword>
<evidence type="ECO:0000256" key="8">
    <source>
        <dbReference type="SAM" id="Coils"/>
    </source>
</evidence>
<keyword evidence="8" id="KW-0175">Coiled coil</keyword>
<dbReference type="SUPFAM" id="SSF54189">
    <property type="entry name" value="Ribosomal proteins S24e, L23 and L15e"/>
    <property type="match status" value="1"/>
</dbReference>
<dbReference type="InterPro" id="IPR001926">
    <property type="entry name" value="TrpB-like_PALP"/>
</dbReference>
<dbReference type="InterPro" id="IPR018098">
    <property type="entry name" value="Ribosomal_eS24_CS"/>
</dbReference>
<feature type="domain" description="CMP/dCMP-type deaminase" evidence="10">
    <location>
        <begin position="150"/>
        <end position="264"/>
    </location>
</feature>
<dbReference type="Pfam" id="PF00383">
    <property type="entry name" value="dCMP_cyt_deam_1"/>
    <property type="match status" value="1"/>
</dbReference>
<proteinExistence type="inferred from homology"/>
<dbReference type="InterPro" id="IPR002125">
    <property type="entry name" value="CMP_dCMP_dom"/>
</dbReference>
<comment type="cofactor">
    <cofactor evidence="1">
        <name>pyridoxal 5'-phosphate</name>
        <dbReference type="ChEBI" id="CHEBI:597326"/>
    </cofactor>
</comment>
<feature type="coiled-coil region" evidence="8">
    <location>
        <begin position="452"/>
        <end position="479"/>
    </location>
</feature>
<comment type="caution">
    <text evidence="11">The sequence shown here is derived from an EMBL/GenBank/DDBJ whole genome shotgun (WGS) entry which is preliminary data.</text>
</comment>
<comment type="similarity">
    <text evidence="3">Belongs to the GeBP family.</text>
</comment>
<dbReference type="HAMAP" id="MF_00545">
    <property type="entry name" value="Ribosomal_eS24"/>
    <property type="match status" value="1"/>
</dbReference>
<dbReference type="PROSITE" id="PS51747">
    <property type="entry name" value="CYT_DCMP_DEAMINASES_2"/>
    <property type="match status" value="1"/>
</dbReference>
<keyword evidence="4" id="KW-0479">Metal-binding</keyword>
<keyword evidence="5" id="KW-0862">Zinc</keyword>
<dbReference type="SUPFAM" id="SSF53686">
    <property type="entry name" value="Tryptophan synthase beta subunit-like PLP-dependent enzymes"/>
    <property type="match status" value="1"/>
</dbReference>
<dbReference type="PROSITE" id="PS00529">
    <property type="entry name" value="RIBOSOMAL_S24E"/>
    <property type="match status" value="1"/>
</dbReference>
<dbReference type="InterPro" id="IPR001976">
    <property type="entry name" value="Ribosomal_eS24"/>
</dbReference>
<evidence type="ECO:0000313" key="12">
    <source>
        <dbReference type="Proteomes" id="UP000824890"/>
    </source>
</evidence>
<evidence type="ECO:0000256" key="3">
    <source>
        <dbReference type="ARBA" id="ARBA00010820"/>
    </source>
</evidence>
<comment type="similarity">
    <text evidence="2">Belongs to the eukaryotic ribosomal protein eS24 family.</text>
</comment>
<dbReference type="InterPro" id="IPR005859">
    <property type="entry name" value="CysK"/>
</dbReference>
<dbReference type="NCBIfam" id="TIGR01139">
    <property type="entry name" value="cysK"/>
    <property type="match status" value="1"/>
</dbReference>
<evidence type="ECO:0000256" key="7">
    <source>
        <dbReference type="ARBA" id="ARBA00023274"/>
    </source>
</evidence>
<dbReference type="PANTHER" id="PTHR10314">
    <property type="entry name" value="CYSTATHIONINE BETA-SYNTHASE"/>
    <property type="match status" value="1"/>
</dbReference>
<dbReference type="PROSITE" id="PS00903">
    <property type="entry name" value="CYT_DCMP_DEAMINASES_1"/>
    <property type="match status" value="1"/>
</dbReference>
<dbReference type="InterPro" id="IPR016192">
    <property type="entry name" value="APOBEC/CMP_deaminase_Zn-bd"/>
</dbReference>
<dbReference type="Pfam" id="PF00291">
    <property type="entry name" value="PALP"/>
    <property type="match status" value="1"/>
</dbReference>
<accession>A0ABQ7YPJ1</accession>
<name>A0ABQ7YPJ1_BRANA</name>
<dbReference type="InterPro" id="IPR036052">
    <property type="entry name" value="TrpB-like_PALP_sf"/>
</dbReference>
<dbReference type="Pfam" id="PF01282">
    <property type="entry name" value="Ribosomal_S24e"/>
    <property type="match status" value="1"/>
</dbReference>
<evidence type="ECO:0000256" key="1">
    <source>
        <dbReference type="ARBA" id="ARBA00001933"/>
    </source>
</evidence>
<dbReference type="InterPro" id="IPR016193">
    <property type="entry name" value="Cytidine_deaminase-like"/>
</dbReference>
<dbReference type="InterPro" id="IPR001216">
    <property type="entry name" value="P-phosphate_BS"/>
</dbReference>
<evidence type="ECO:0000256" key="2">
    <source>
        <dbReference type="ARBA" id="ARBA00009680"/>
    </source>
</evidence>
<dbReference type="InterPro" id="IPR053709">
    <property type="entry name" value="eRP_eS24_sf"/>
</dbReference>
<protein>
    <recommendedName>
        <fullName evidence="10">CMP/dCMP-type deaminase domain-containing protein</fullName>
    </recommendedName>
</protein>
<evidence type="ECO:0000259" key="10">
    <source>
        <dbReference type="PROSITE" id="PS51747"/>
    </source>
</evidence>